<dbReference type="SUPFAM" id="SSF53067">
    <property type="entry name" value="Actin-like ATPase domain"/>
    <property type="match status" value="2"/>
</dbReference>
<dbReference type="GO" id="GO:0019301">
    <property type="term" value="P:rhamnose catabolic process"/>
    <property type="evidence" value="ECO:0007669"/>
    <property type="project" value="InterPro"/>
</dbReference>
<dbReference type="GO" id="GO:0005524">
    <property type="term" value="F:ATP binding"/>
    <property type="evidence" value="ECO:0007669"/>
    <property type="project" value="UniProtKB-KW"/>
</dbReference>
<evidence type="ECO:0000259" key="7">
    <source>
        <dbReference type="Pfam" id="PF00370"/>
    </source>
</evidence>
<dbReference type="EC" id="2.7.1.5" evidence="9"/>
<dbReference type="Proteomes" id="UP000485562">
    <property type="component" value="Unassembled WGS sequence"/>
</dbReference>
<comment type="similarity">
    <text evidence="1">Belongs to the FGGY kinase family.</text>
</comment>
<evidence type="ECO:0000256" key="6">
    <source>
        <dbReference type="ARBA" id="ARBA00023308"/>
    </source>
</evidence>
<evidence type="ECO:0000256" key="3">
    <source>
        <dbReference type="ARBA" id="ARBA00022741"/>
    </source>
</evidence>
<dbReference type="InterPro" id="IPR018484">
    <property type="entry name" value="FGGY_N"/>
</dbReference>
<dbReference type="Pfam" id="PF00370">
    <property type="entry name" value="FGGY_N"/>
    <property type="match status" value="1"/>
</dbReference>
<evidence type="ECO:0000256" key="5">
    <source>
        <dbReference type="ARBA" id="ARBA00022840"/>
    </source>
</evidence>
<sequence length="501" mass="57237">MKNKKVYLAIDLGAESGRAITGWIEEKRLKIEEIHRFPTYKVQIGKHFFWDAPAIFTEIKKSLSTIGKQEISGIGVTTWGVDYAFIDKHGILMSLPFHYRDSRTESAMPEVFKKVEKQRIFRETGIQFMPINTLYQIYATNKHSPWMLKSADKMLFMPDLFNYWLCGATVNEFTIASTSQMLNLEKKKFKPRGDWTYGILRKLGIPTRFLVDVIPPGKKLGTLSKDIQEETKTGKIPVFSVCCHDTASAVFAVPAKGKNWAYLSSGTWSLLGKEIDAPIINDDVLSFNFTNEGGYGGKIRFLKNIMGLWIWQECRRQWEEEQNKQFSYIELGELASKEKPFYSLIDVNHPDFFFPGNMIEKIRKFCKSTNQKIPETPGQISRVILESLALEYKLYVGRLESIAGQIDVLHIVGGGSQNKVLSGFAASATKKDILCGPVEATSIGNIGVQMIADKTIKNHDEFRQVVRNSFPLIEYHPENPEDWNQPYEKYLKLKKMSESFI</sequence>
<keyword evidence="3" id="KW-0547">Nucleotide-binding</keyword>
<dbReference type="InterPro" id="IPR018485">
    <property type="entry name" value="FGGY_C"/>
</dbReference>
<feature type="domain" description="Carbohydrate kinase FGGY N-terminal" evidence="7">
    <location>
        <begin position="6"/>
        <end position="251"/>
    </location>
</feature>
<keyword evidence="4" id="KW-0418">Kinase</keyword>
<dbReference type="EMBL" id="MWDQ01000102">
    <property type="protein sequence ID" value="OQB73039.1"/>
    <property type="molecule type" value="Genomic_DNA"/>
</dbReference>
<dbReference type="Gene3D" id="3.30.420.40">
    <property type="match status" value="2"/>
</dbReference>
<dbReference type="InterPro" id="IPR050406">
    <property type="entry name" value="FGGY_Carb_Kinase"/>
</dbReference>
<dbReference type="GO" id="GO:0008993">
    <property type="term" value="F:rhamnulokinase activity"/>
    <property type="evidence" value="ECO:0007669"/>
    <property type="project" value="UniProtKB-EC"/>
</dbReference>
<evidence type="ECO:0000256" key="4">
    <source>
        <dbReference type="ARBA" id="ARBA00022777"/>
    </source>
</evidence>
<proteinExistence type="inferred from homology"/>
<keyword evidence="5" id="KW-0067">ATP-binding</keyword>
<keyword evidence="2 9" id="KW-0808">Transferase</keyword>
<reference evidence="9" key="1">
    <citation type="submission" date="2017-02" db="EMBL/GenBank/DDBJ databases">
        <title>Delving into the versatile metabolic prowess of the omnipresent phylum Bacteroidetes.</title>
        <authorList>
            <person name="Nobu M.K."/>
            <person name="Mei R."/>
            <person name="Narihiro T."/>
            <person name="Kuroda K."/>
            <person name="Liu W.-T."/>
        </authorList>
    </citation>
    <scope>NUCLEOTIDE SEQUENCE</scope>
    <source>
        <strain evidence="9">ADurb.Bin131</strain>
    </source>
</reference>
<protein>
    <submittedName>
        <fullName evidence="9">Rhamnulokinase</fullName>
        <ecNumber evidence="9">2.7.1.5</ecNumber>
    </submittedName>
</protein>
<dbReference type="PANTHER" id="PTHR43095">
    <property type="entry name" value="SUGAR KINASE"/>
    <property type="match status" value="1"/>
</dbReference>
<dbReference type="InterPro" id="IPR043129">
    <property type="entry name" value="ATPase_NBD"/>
</dbReference>
<evidence type="ECO:0000256" key="1">
    <source>
        <dbReference type="ARBA" id="ARBA00009156"/>
    </source>
</evidence>
<dbReference type="Pfam" id="PF02782">
    <property type="entry name" value="FGGY_C"/>
    <property type="match status" value="1"/>
</dbReference>
<evidence type="ECO:0000256" key="2">
    <source>
        <dbReference type="ARBA" id="ARBA00022679"/>
    </source>
</evidence>
<accession>A0A1V6C7Y6</accession>
<comment type="caution">
    <text evidence="9">The sequence shown here is derived from an EMBL/GenBank/DDBJ whole genome shotgun (WGS) entry which is preliminary data.</text>
</comment>
<name>A0A1V6C7Y6_UNCT6</name>
<keyword evidence="6" id="KW-0684">Rhamnose metabolism</keyword>
<evidence type="ECO:0000313" key="9">
    <source>
        <dbReference type="EMBL" id="OQB73039.1"/>
    </source>
</evidence>
<evidence type="ECO:0000259" key="8">
    <source>
        <dbReference type="Pfam" id="PF02782"/>
    </source>
</evidence>
<dbReference type="AlphaFoldDB" id="A0A1V6C7Y6"/>
<dbReference type="CDD" id="cd07771">
    <property type="entry name" value="ASKHA_NBD_FGGY_RhaB-like"/>
    <property type="match status" value="1"/>
</dbReference>
<dbReference type="InterPro" id="IPR013449">
    <property type="entry name" value="Rhamnulokinase"/>
</dbReference>
<gene>
    <name evidence="9" type="primary">rhaB</name>
    <name evidence="9" type="ORF">BWX89_01121</name>
</gene>
<organism evidence="9">
    <name type="scientific">candidate division TA06 bacterium ADurb.Bin131</name>
    <dbReference type="NCBI Taxonomy" id="1852827"/>
    <lineage>
        <taxon>Bacteria</taxon>
        <taxon>Bacteria division TA06</taxon>
    </lineage>
</organism>
<feature type="domain" description="Carbohydrate kinase FGGY C-terminal" evidence="8">
    <location>
        <begin position="261"/>
        <end position="452"/>
    </location>
</feature>